<name>A0A9D4LVM5_DREPO</name>
<evidence type="ECO:0000313" key="4">
    <source>
        <dbReference type="Proteomes" id="UP000828390"/>
    </source>
</evidence>
<reference evidence="2" key="1">
    <citation type="journal article" date="2019" name="bioRxiv">
        <title>The Genome of the Zebra Mussel, Dreissena polymorpha: A Resource for Invasive Species Research.</title>
        <authorList>
            <person name="McCartney M.A."/>
            <person name="Auch B."/>
            <person name="Kono T."/>
            <person name="Mallez S."/>
            <person name="Zhang Y."/>
            <person name="Obille A."/>
            <person name="Becker A."/>
            <person name="Abrahante J.E."/>
            <person name="Garbe J."/>
            <person name="Badalamenti J.P."/>
            <person name="Herman A."/>
            <person name="Mangelson H."/>
            <person name="Liachko I."/>
            <person name="Sullivan S."/>
            <person name="Sone E.D."/>
            <person name="Koren S."/>
            <person name="Silverstein K.A.T."/>
            <person name="Beckman K.B."/>
            <person name="Gohl D.M."/>
        </authorList>
    </citation>
    <scope>NUCLEOTIDE SEQUENCE</scope>
    <source>
        <strain evidence="2">Duluth1</strain>
        <tissue evidence="2">Whole animal</tissue>
    </source>
</reference>
<gene>
    <name evidence="2" type="ORF">DPMN_028098</name>
    <name evidence="3" type="ORF">DPMN_028127</name>
</gene>
<evidence type="ECO:0000313" key="2">
    <source>
        <dbReference type="EMBL" id="KAH3865060.1"/>
    </source>
</evidence>
<dbReference type="AlphaFoldDB" id="A0A9D4LVM5"/>
<proteinExistence type="predicted"/>
<feature type="region of interest" description="Disordered" evidence="1">
    <location>
        <begin position="37"/>
        <end position="69"/>
    </location>
</feature>
<sequence length="69" mass="7696">MVWVPVSTQFPKLTKSPAMSHNRSGPQRDNLVRVSVSTPEWTQSPEPFSFPAPPMPHDETQAADARSLH</sequence>
<dbReference type="EMBL" id="JAIWYP010000002">
    <property type="protein sequence ID" value="KAH3865060.1"/>
    <property type="molecule type" value="Genomic_DNA"/>
</dbReference>
<protein>
    <submittedName>
        <fullName evidence="2">Uncharacterized protein</fullName>
    </submittedName>
</protein>
<comment type="caution">
    <text evidence="2">The sequence shown here is derived from an EMBL/GenBank/DDBJ whole genome shotgun (WGS) entry which is preliminary data.</text>
</comment>
<evidence type="ECO:0000313" key="3">
    <source>
        <dbReference type="EMBL" id="KAH3865088.1"/>
    </source>
</evidence>
<dbReference type="EMBL" id="JAIWYP010000002">
    <property type="protein sequence ID" value="KAH3865088.1"/>
    <property type="molecule type" value="Genomic_DNA"/>
</dbReference>
<dbReference type="Proteomes" id="UP000828390">
    <property type="component" value="Unassembled WGS sequence"/>
</dbReference>
<evidence type="ECO:0000256" key="1">
    <source>
        <dbReference type="SAM" id="MobiDB-lite"/>
    </source>
</evidence>
<accession>A0A9D4LVM5</accession>
<keyword evidence="4" id="KW-1185">Reference proteome</keyword>
<reference evidence="2" key="2">
    <citation type="submission" date="2020-11" db="EMBL/GenBank/DDBJ databases">
        <authorList>
            <person name="McCartney M.A."/>
            <person name="Auch B."/>
            <person name="Kono T."/>
            <person name="Mallez S."/>
            <person name="Becker A."/>
            <person name="Gohl D.M."/>
            <person name="Silverstein K.A.T."/>
            <person name="Koren S."/>
            <person name="Bechman K.B."/>
            <person name="Herman A."/>
            <person name="Abrahante J.E."/>
            <person name="Garbe J."/>
        </authorList>
    </citation>
    <scope>NUCLEOTIDE SEQUENCE</scope>
    <source>
        <strain evidence="2">Duluth1</strain>
        <tissue evidence="2">Whole animal</tissue>
    </source>
</reference>
<organism evidence="2 4">
    <name type="scientific">Dreissena polymorpha</name>
    <name type="common">Zebra mussel</name>
    <name type="synonym">Mytilus polymorpha</name>
    <dbReference type="NCBI Taxonomy" id="45954"/>
    <lineage>
        <taxon>Eukaryota</taxon>
        <taxon>Metazoa</taxon>
        <taxon>Spiralia</taxon>
        <taxon>Lophotrochozoa</taxon>
        <taxon>Mollusca</taxon>
        <taxon>Bivalvia</taxon>
        <taxon>Autobranchia</taxon>
        <taxon>Heteroconchia</taxon>
        <taxon>Euheterodonta</taxon>
        <taxon>Imparidentia</taxon>
        <taxon>Neoheterodontei</taxon>
        <taxon>Myida</taxon>
        <taxon>Dreissenoidea</taxon>
        <taxon>Dreissenidae</taxon>
        <taxon>Dreissena</taxon>
    </lineage>
</organism>
<feature type="compositionally biased region" description="Basic and acidic residues" evidence="1">
    <location>
        <begin position="56"/>
        <end position="69"/>
    </location>
</feature>